<reference evidence="1 2" key="1">
    <citation type="journal article" date="2017" name="Anaerobe">
        <title>Quantification, isolation and characterization of Bifidobacterium from the vaginal microbiomes of reproductive aged women.</title>
        <authorList>
            <person name="Freitas A.C."/>
            <person name="Hill J.E."/>
        </authorList>
    </citation>
    <scope>NUCLEOTIDE SEQUENCE [LARGE SCALE GENOMIC DNA]</scope>
    <source>
        <strain evidence="1 2">N6D05</strain>
    </source>
</reference>
<sequence length="212" mass="24508">MGLYNYLQGDKLLRDTLLLHKDIGPYERAVFSYLCLNTPDPQSPLPFVFRAANEYGPGSCHDIIPLPPRCYMGTATGLAEDMEGEGKRTRATQIRAALRTLVNVGVLHEVKVDGAKQFTLWKLVLSDKYAPDIDKAVAIWESASRMMFKPECADNYFNRMWHLHYRNMFFANPTGWPTDESEIQRLHSKYIYRDEKEASQMLTYKGWVKYLK</sequence>
<organism evidence="1 2">
    <name type="scientific">Bifidobacterium longum</name>
    <dbReference type="NCBI Taxonomy" id="216816"/>
    <lineage>
        <taxon>Bacteria</taxon>
        <taxon>Bacillati</taxon>
        <taxon>Actinomycetota</taxon>
        <taxon>Actinomycetes</taxon>
        <taxon>Bifidobacteriales</taxon>
        <taxon>Bifidobacteriaceae</taxon>
        <taxon>Bifidobacterium</taxon>
    </lineage>
</organism>
<name>A0A1V8RE58_BIFLN</name>
<evidence type="ECO:0000313" key="1">
    <source>
        <dbReference type="EMBL" id="RDX09527.1"/>
    </source>
</evidence>
<evidence type="ECO:0000313" key="2">
    <source>
        <dbReference type="Proteomes" id="UP000257074"/>
    </source>
</evidence>
<comment type="caution">
    <text evidence="1">The sequence shown here is derived from an EMBL/GenBank/DDBJ whole genome shotgun (WGS) entry which is preliminary data.</text>
</comment>
<dbReference type="EMBL" id="NJNR01000015">
    <property type="protein sequence ID" value="RDX09527.1"/>
    <property type="molecule type" value="Genomic_DNA"/>
</dbReference>
<protein>
    <submittedName>
        <fullName evidence="1">Uncharacterized protein</fullName>
    </submittedName>
</protein>
<dbReference type="Proteomes" id="UP000257074">
    <property type="component" value="Unassembled WGS sequence"/>
</dbReference>
<dbReference type="AlphaFoldDB" id="A0A1V8RE58"/>
<proteinExistence type="predicted"/>
<dbReference type="RefSeq" id="WP_065456629.1">
    <property type="nucleotide sequence ID" value="NZ_NAQL01000014.1"/>
</dbReference>
<gene>
    <name evidence="1" type="ORF">CE169_04010</name>
</gene>
<accession>A0A1V8RE58</accession>